<dbReference type="AlphaFoldDB" id="A0A1Y5Y6T2"/>
<evidence type="ECO:0000313" key="1">
    <source>
        <dbReference type="EMBL" id="SMD25508.1"/>
    </source>
</evidence>
<accession>A0A1Y5Y6T2</accession>
<reference evidence="1 2" key="1">
    <citation type="submission" date="2017-04" db="EMBL/GenBank/DDBJ databases">
        <authorList>
            <person name="Afonso C.L."/>
            <person name="Miller P.J."/>
            <person name="Scott M.A."/>
            <person name="Spackman E."/>
            <person name="Goraichik I."/>
            <person name="Dimitrov K.M."/>
            <person name="Suarez D.L."/>
            <person name="Swayne D.E."/>
        </authorList>
    </citation>
    <scope>NUCLEOTIDE SEQUENCE [LARGE SCALE GENOMIC DNA]</scope>
    <source>
        <strain evidence="1 2">DSM 43828</strain>
    </source>
</reference>
<gene>
    <name evidence="1" type="ORF">SAMN05661093_09188</name>
</gene>
<dbReference type="RefSeq" id="WP_084433459.1">
    <property type="nucleotide sequence ID" value="NZ_FWXV01000011.1"/>
</dbReference>
<dbReference type="EMBL" id="FWXV01000011">
    <property type="protein sequence ID" value="SMD25508.1"/>
    <property type="molecule type" value="Genomic_DNA"/>
</dbReference>
<dbReference type="Proteomes" id="UP000192674">
    <property type="component" value="Unassembled WGS sequence"/>
</dbReference>
<proteinExistence type="predicted"/>
<sequence length="64" mass="7218">MLQGWVQRIDRLGALQRDAQVQGASVVHVGWPGLSNAWRTPYNWAQCNRGSVREGSQNIEVIWA</sequence>
<name>A0A1Y5Y6T2_KIBAR</name>
<keyword evidence="2" id="KW-1185">Reference proteome</keyword>
<protein>
    <submittedName>
        <fullName evidence="1">Uncharacterized protein</fullName>
    </submittedName>
</protein>
<evidence type="ECO:0000313" key="2">
    <source>
        <dbReference type="Proteomes" id="UP000192674"/>
    </source>
</evidence>
<organism evidence="1 2">
    <name type="scientific">Kibdelosporangium aridum</name>
    <dbReference type="NCBI Taxonomy" id="2030"/>
    <lineage>
        <taxon>Bacteria</taxon>
        <taxon>Bacillati</taxon>
        <taxon>Actinomycetota</taxon>
        <taxon>Actinomycetes</taxon>
        <taxon>Pseudonocardiales</taxon>
        <taxon>Pseudonocardiaceae</taxon>
        <taxon>Kibdelosporangium</taxon>
    </lineage>
</organism>